<comment type="caution">
    <text evidence="1">The sequence shown here is derived from an EMBL/GenBank/DDBJ whole genome shotgun (WGS) entry which is preliminary data.</text>
</comment>
<gene>
    <name evidence="1" type="ORF">FCALED_LOCUS12816</name>
</gene>
<keyword evidence="2" id="KW-1185">Reference proteome</keyword>
<dbReference type="Proteomes" id="UP000789570">
    <property type="component" value="Unassembled WGS sequence"/>
</dbReference>
<protein>
    <submittedName>
        <fullName evidence="1">4603_t:CDS:1</fullName>
    </submittedName>
</protein>
<accession>A0A9N9HHK3</accession>
<name>A0A9N9HHK3_9GLOM</name>
<evidence type="ECO:0000313" key="1">
    <source>
        <dbReference type="EMBL" id="CAG8688202.1"/>
    </source>
</evidence>
<dbReference type="AlphaFoldDB" id="A0A9N9HHK3"/>
<reference evidence="1" key="1">
    <citation type="submission" date="2021-06" db="EMBL/GenBank/DDBJ databases">
        <authorList>
            <person name="Kallberg Y."/>
            <person name="Tangrot J."/>
            <person name="Rosling A."/>
        </authorList>
    </citation>
    <scope>NUCLEOTIDE SEQUENCE</scope>
    <source>
        <strain evidence="1">UK204</strain>
    </source>
</reference>
<organism evidence="1 2">
    <name type="scientific">Funneliformis caledonium</name>
    <dbReference type="NCBI Taxonomy" id="1117310"/>
    <lineage>
        <taxon>Eukaryota</taxon>
        <taxon>Fungi</taxon>
        <taxon>Fungi incertae sedis</taxon>
        <taxon>Mucoromycota</taxon>
        <taxon>Glomeromycotina</taxon>
        <taxon>Glomeromycetes</taxon>
        <taxon>Glomerales</taxon>
        <taxon>Glomeraceae</taxon>
        <taxon>Funneliformis</taxon>
    </lineage>
</organism>
<dbReference type="EMBL" id="CAJVPQ010006678">
    <property type="protein sequence ID" value="CAG8688202.1"/>
    <property type="molecule type" value="Genomic_DNA"/>
</dbReference>
<proteinExistence type="predicted"/>
<feature type="non-terminal residue" evidence="1">
    <location>
        <position position="1"/>
    </location>
</feature>
<sequence length="87" mass="9822">AEQSFFLQIGDKSSLRIEGGKSSLWALWISLGDKSSLGDRIFISFSNRRNESFVLLRIEETDLSFFLQIEGGKSSLKDKRSGSLDFK</sequence>
<evidence type="ECO:0000313" key="2">
    <source>
        <dbReference type="Proteomes" id="UP000789570"/>
    </source>
</evidence>